<comment type="caution">
    <text evidence="3">The sequence shown here is derived from an EMBL/GenBank/DDBJ whole genome shotgun (WGS) entry which is preliminary data.</text>
</comment>
<keyword evidence="2" id="KW-0812">Transmembrane</keyword>
<feature type="compositionally biased region" description="Basic and acidic residues" evidence="1">
    <location>
        <begin position="142"/>
        <end position="160"/>
    </location>
</feature>
<sequence>MRHVLAFSIKFMATLVVLGVVLGLFNNLSIVDVLTISIVLSAVGYIIGDLFILRRTNNSVASLADFGLAFLVIWSMSRNLAYVNDLFAGSLISALGITVFEIFYHRIVPRNAGRTEIPNQNQRQRNTRLNTEASEELTPVRPDVRSPKEYNDNKNKDENK</sequence>
<evidence type="ECO:0000313" key="3">
    <source>
        <dbReference type="EMBL" id="MFC3884347.1"/>
    </source>
</evidence>
<keyword evidence="2" id="KW-1133">Transmembrane helix</keyword>
<evidence type="ECO:0000313" key="4">
    <source>
        <dbReference type="Proteomes" id="UP001595752"/>
    </source>
</evidence>
<keyword evidence="2" id="KW-0472">Membrane</keyword>
<keyword evidence="4" id="KW-1185">Reference proteome</keyword>
<evidence type="ECO:0000256" key="1">
    <source>
        <dbReference type="SAM" id="MobiDB-lite"/>
    </source>
</evidence>
<feature type="transmembrane region" description="Helical" evidence="2">
    <location>
        <begin position="60"/>
        <end position="80"/>
    </location>
</feature>
<dbReference type="InterPro" id="IPR019649">
    <property type="entry name" value="DUF2512"/>
</dbReference>
<protein>
    <submittedName>
        <fullName evidence="3">YndM family protein</fullName>
    </submittedName>
</protein>
<feature type="transmembrane region" description="Helical" evidence="2">
    <location>
        <begin position="31"/>
        <end position="53"/>
    </location>
</feature>
<organism evidence="3 4">
    <name type="scientific">Bacillus songklensis</name>
    <dbReference type="NCBI Taxonomy" id="1069116"/>
    <lineage>
        <taxon>Bacteria</taxon>
        <taxon>Bacillati</taxon>
        <taxon>Bacillota</taxon>
        <taxon>Bacilli</taxon>
        <taxon>Bacillales</taxon>
        <taxon>Bacillaceae</taxon>
        <taxon>Bacillus</taxon>
    </lineage>
</organism>
<dbReference type="Pfam" id="PF10710">
    <property type="entry name" value="DUF2512"/>
    <property type="match status" value="1"/>
</dbReference>
<feature type="compositionally biased region" description="Low complexity" evidence="1">
    <location>
        <begin position="119"/>
        <end position="128"/>
    </location>
</feature>
<proteinExistence type="predicted"/>
<name>A0ABV8B3X6_9BACI</name>
<accession>A0ABV8B3X6</accession>
<feature type="transmembrane region" description="Helical" evidence="2">
    <location>
        <begin position="86"/>
        <end position="104"/>
    </location>
</feature>
<feature type="transmembrane region" description="Helical" evidence="2">
    <location>
        <begin position="7"/>
        <end position="25"/>
    </location>
</feature>
<evidence type="ECO:0000256" key="2">
    <source>
        <dbReference type="SAM" id="Phobius"/>
    </source>
</evidence>
<gene>
    <name evidence="3" type="ORF">ACFOU2_12900</name>
</gene>
<reference evidence="4" key="1">
    <citation type="journal article" date="2019" name="Int. J. Syst. Evol. Microbiol.">
        <title>The Global Catalogue of Microorganisms (GCM) 10K type strain sequencing project: providing services to taxonomists for standard genome sequencing and annotation.</title>
        <authorList>
            <consortium name="The Broad Institute Genomics Platform"/>
            <consortium name="The Broad Institute Genome Sequencing Center for Infectious Disease"/>
            <person name="Wu L."/>
            <person name="Ma J."/>
        </authorList>
    </citation>
    <scope>NUCLEOTIDE SEQUENCE [LARGE SCALE GENOMIC DNA]</scope>
    <source>
        <strain evidence="4">CCUG 61889</strain>
    </source>
</reference>
<feature type="region of interest" description="Disordered" evidence="1">
    <location>
        <begin position="115"/>
        <end position="160"/>
    </location>
</feature>
<dbReference type="EMBL" id="JBHRZT010000052">
    <property type="protein sequence ID" value="MFC3884347.1"/>
    <property type="molecule type" value="Genomic_DNA"/>
</dbReference>
<dbReference type="RefSeq" id="WP_377915708.1">
    <property type="nucleotide sequence ID" value="NZ_JBHRZT010000052.1"/>
</dbReference>
<dbReference type="Proteomes" id="UP001595752">
    <property type="component" value="Unassembled WGS sequence"/>
</dbReference>